<evidence type="ECO:0008006" key="3">
    <source>
        <dbReference type="Google" id="ProtNLM"/>
    </source>
</evidence>
<evidence type="ECO:0000313" key="1">
    <source>
        <dbReference type="EMBL" id="PWR18226.1"/>
    </source>
</evidence>
<accession>A0A317DWH7</accession>
<dbReference type="AlphaFoldDB" id="A0A317DWH7"/>
<name>A0A317DWH7_9PROT</name>
<dbReference type="Proteomes" id="UP000246077">
    <property type="component" value="Unassembled WGS sequence"/>
</dbReference>
<dbReference type="InterPro" id="IPR029044">
    <property type="entry name" value="Nucleotide-diphossugar_trans"/>
</dbReference>
<gene>
    <name evidence="1" type="ORF">DKG75_19850</name>
</gene>
<dbReference type="SUPFAM" id="SSF53448">
    <property type="entry name" value="Nucleotide-diphospho-sugar transferases"/>
    <property type="match status" value="1"/>
</dbReference>
<dbReference type="Gene3D" id="3.90.550.10">
    <property type="entry name" value="Spore Coat Polysaccharide Biosynthesis Protein SpsA, Chain A"/>
    <property type="match status" value="1"/>
</dbReference>
<reference evidence="2" key="1">
    <citation type="submission" date="2018-05" db="EMBL/GenBank/DDBJ databases">
        <title>Zavarzinia sp. HR-AS.</title>
        <authorList>
            <person name="Lee Y."/>
            <person name="Jeon C.O."/>
        </authorList>
    </citation>
    <scope>NUCLEOTIDE SEQUENCE [LARGE SCALE GENOMIC DNA]</scope>
    <source>
        <strain evidence="2">DSM 1231</strain>
    </source>
</reference>
<comment type="caution">
    <text evidence="1">The sequence shown here is derived from an EMBL/GenBank/DDBJ whole genome shotgun (WGS) entry which is preliminary data.</text>
</comment>
<organism evidence="1 2">
    <name type="scientific">Zavarzinia compransoris</name>
    <dbReference type="NCBI Taxonomy" id="1264899"/>
    <lineage>
        <taxon>Bacteria</taxon>
        <taxon>Pseudomonadati</taxon>
        <taxon>Pseudomonadota</taxon>
        <taxon>Alphaproteobacteria</taxon>
        <taxon>Rhodospirillales</taxon>
        <taxon>Zavarziniaceae</taxon>
        <taxon>Zavarzinia</taxon>
    </lineage>
</organism>
<keyword evidence="2" id="KW-1185">Reference proteome</keyword>
<protein>
    <recommendedName>
        <fullName evidence="3">Nucleotide-diphospho-sugar transferase domain-containing protein</fullName>
    </recommendedName>
</protein>
<dbReference type="EMBL" id="QGLF01000006">
    <property type="protein sequence ID" value="PWR18226.1"/>
    <property type="molecule type" value="Genomic_DNA"/>
</dbReference>
<sequence>MDITFIQTADPHRYARMLAATSRSVTAYCQRHDFRYEAYVGLKRGYFGWHASFNRIYILRELIDRGYRGWAVYMDADAFVADFDFDLRGFLADKDRYAGIFTPSGVTGEYWDINNGIFLINLASPVAHKIVSDWYDLFQIVTDEQLRNAPDWTNDFLDDQGILQKIFREWPAVKDDLFYVSHRIINSIEASFLKQFMRGHEPDLGKRIRSIETMIQELLSAALGLHQPPAPFSKEESAEIVVGAYQGVLNRAPDPLGIETYVPHVAAQGRADGVAFVVESLLASDEFKARRP</sequence>
<proteinExistence type="predicted"/>
<evidence type="ECO:0000313" key="2">
    <source>
        <dbReference type="Proteomes" id="UP000246077"/>
    </source>
</evidence>